<dbReference type="AlphaFoldDB" id="A0A9P6TBX6"/>
<organism evidence="1 2">
    <name type="scientific">Cronartium quercuum f. sp. fusiforme G11</name>
    <dbReference type="NCBI Taxonomy" id="708437"/>
    <lineage>
        <taxon>Eukaryota</taxon>
        <taxon>Fungi</taxon>
        <taxon>Dikarya</taxon>
        <taxon>Basidiomycota</taxon>
        <taxon>Pucciniomycotina</taxon>
        <taxon>Pucciniomycetes</taxon>
        <taxon>Pucciniales</taxon>
        <taxon>Coleosporiaceae</taxon>
        <taxon>Cronartium</taxon>
    </lineage>
</organism>
<dbReference type="EMBL" id="MU167266">
    <property type="protein sequence ID" value="KAG0146095.1"/>
    <property type="molecule type" value="Genomic_DNA"/>
</dbReference>
<gene>
    <name evidence="1" type="ORF">CROQUDRAFT_93148</name>
</gene>
<evidence type="ECO:0000313" key="1">
    <source>
        <dbReference type="EMBL" id="KAG0146095.1"/>
    </source>
</evidence>
<proteinExistence type="predicted"/>
<keyword evidence="2" id="KW-1185">Reference proteome</keyword>
<comment type="caution">
    <text evidence="1">The sequence shown here is derived from an EMBL/GenBank/DDBJ whole genome shotgun (WGS) entry which is preliminary data.</text>
</comment>
<evidence type="ECO:0000313" key="2">
    <source>
        <dbReference type="Proteomes" id="UP000886653"/>
    </source>
</evidence>
<protein>
    <submittedName>
        <fullName evidence="1">Uncharacterized protein</fullName>
    </submittedName>
</protein>
<dbReference type="Proteomes" id="UP000886653">
    <property type="component" value="Unassembled WGS sequence"/>
</dbReference>
<accession>A0A9P6TBX6</accession>
<sequence length="63" mass="7424">MSRRLVPIRTPPKVLHTDSKLSQGDIVCRTYSTHWVKEASFAGEIWKEVRSLRQAHFRWTLCL</sequence>
<name>A0A9P6TBX6_9BASI</name>
<reference evidence="1" key="1">
    <citation type="submission" date="2013-11" db="EMBL/GenBank/DDBJ databases">
        <title>Genome sequence of the fusiform rust pathogen reveals effectors for host alternation and coevolution with pine.</title>
        <authorList>
            <consortium name="DOE Joint Genome Institute"/>
            <person name="Smith K."/>
            <person name="Pendleton A."/>
            <person name="Kubisiak T."/>
            <person name="Anderson C."/>
            <person name="Salamov A."/>
            <person name="Aerts A."/>
            <person name="Riley R."/>
            <person name="Clum A."/>
            <person name="Lindquist E."/>
            <person name="Ence D."/>
            <person name="Campbell M."/>
            <person name="Kronenberg Z."/>
            <person name="Feau N."/>
            <person name="Dhillon B."/>
            <person name="Hamelin R."/>
            <person name="Burleigh J."/>
            <person name="Smith J."/>
            <person name="Yandell M."/>
            <person name="Nelson C."/>
            <person name="Grigoriev I."/>
            <person name="Davis J."/>
        </authorList>
    </citation>
    <scope>NUCLEOTIDE SEQUENCE</scope>
    <source>
        <strain evidence="1">G11</strain>
    </source>
</reference>